<dbReference type="Proteomes" id="UP001642483">
    <property type="component" value="Unassembled WGS sequence"/>
</dbReference>
<accession>A0ABP0FNL8</accession>
<dbReference type="PROSITE" id="PS51162">
    <property type="entry name" value="THYROGLOBULIN_1_2"/>
    <property type="match status" value="2"/>
</dbReference>
<comment type="caution">
    <text evidence="5">Lacks conserved residue(s) required for the propagation of feature annotation.</text>
</comment>
<evidence type="ECO:0000256" key="6">
    <source>
        <dbReference type="SAM" id="MobiDB-lite"/>
    </source>
</evidence>
<evidence type="ECO:0000256" key="5">
    <source>
        <dbReference type="PROSITE-ProRule" id="PRU00500"/>
    </source>
</evidence>
<keyword evidence="3" id="KW-0677">Repeat</keyword>
<evidence type="ECO:0000313" key="9">
    <source>
        <dbReference type="EMBL" id="CAK8680032.1"/>
    </source>
</evidence>
<feature type="disulfide bond" evidence="5">
    <location>
        <begin position="64"/>
        <end position="71"/>
    </location>
</feature>
<feature type="chain" id="PRO_5046181315" description="Thyroglobulin type-1 domain-containing protein" evidence="7">
    <location>
        <begin position="25"/>
        <end position="205"/>
    </location>
</feature>
<comment type="subcellular location">
    <subcellularLocation>
        <location evidence="1">Secreted</location>
    </subcellularLocation>
</comment>
<evidence type="ECO:0000256" key="2">
    <source>
        <dbReference type="ARBA" id="ARBA00022525"/>
    </source>
</evidence>
<gene>
    <name evidence="9" type="ORF">CVLEPA_LOCUS10325</name>
</gene>
<evidence type="ECO:0000256" key="1">
    <source>
        <dbReference type="ARBA" id="ARBA00004613"/>
    </source>
</evidence>
<protein>
    <recommendedName>
        <fullName evidence="8">Thyroglobulin type-1 domain-containing protein</fullName>
    </recommendedName>
</protein>
<organism evidence="9 10">
    <name type="scientific">Clavelina lepadiformis</name>
    <name type="common">Light-bulb sea squirt</name>
    <name type="synonym">Ascidia lepadiformis</name>
    <dbReference type="NCBI Taxonomy" id="159417"/>
    <lineage>
        <taxon>Eukaryota</taxon>
        <taxon>Metazoa</taxon>
        <taxon>Chordata</taxon>
        <taxon>Tunicata</taxon>
        <taxon>Ascidiacea</taxon>
        <taxon>Aplousobranchia</taxon>
        <taxon>Clavelinidae</taxon>
        <taxon>Clavelina</taxon>
    </lineage>
</organism>
<dbReference type="EMBL" id="CAWYQH010000068">
    <property type="protein sequence ID" value="CAK8680032.1"/>
    <property type="molecule type" value="Genomic_DNA"/>
</dbReference>
<dbReference type="SMART" id="SM00211">
    <property type="entry name" value="TY"/>
    <property type="match status" value="2"/>
</dbReference>
<evidence type="ECO:0000256" key="7">
    <source>
        <dbReference type="SAM" id="SignalP"/>
    </source>
</evidence>
<keyword evidence="10" id="KW-1185">Reference proteome</keyword>
<dbReference type="InterPro" id="IPR000716">
    <property type="entry name" value="Thyroglobulin_1"/>
</dbReference>
<dbReference type="InterPro" id="IPR051950">
    <property type="entry name" value="Dev_reg/Prot_inhib"/>
</dbReference>
<keyword evidence="4 5" id="KW-1015">Disulfide bond</keyword>
<dbReference type="PANTHER" id="PTHR12352">
    <property type="entry name" value="SECRETED MODULAR CALCIUM-BINDING PROTEIN"/>
    <property type="match status" value="1"/>
</dbReference>
<feature type="domain" description="Thyroglobulin type-1" evidence="8">
    <location>
        <begin position="26"/>
        <end position="78"/>
    </location>
</feature>
<evidence type="ECO:0000256" key="4">
    <source>
        <dbReference type="ARBA" id="ARBA00023157"/>
    </source>
</evidence>
<feature type="signal peptide" evidence="7">
    <location>
        <begin position="1"/>
        <end position="24"/>
    </location>
</feature>
<keyword evidence="2" id="KW-0964">Secreted</keyword>
<feature type="domain" description="Thyroglobulin type-1" evidence="8">
    <location>
        <begin position="95"/>
        <end position="169"/>
    </location>
</feature>
<dbReference type="PANTHER" id="PTHR12352:SF3">
    <property type="entry name" value="NIDOGEN-2"/>
    <property type="match status" value="1"/>
</dbReference>
<dbReference type="Gene3D" id="4.10.800.10">
    <property type="entry name" value="Thyroglobulin type-1"/>
    <property type="match status" value="2"/>
</dbReference>
<feature type="region of interest" description="Disordered" evidence="6">
    <location>
        <begin position="164"/>
        <end position="205"/>
    </location>
</feature>
<proteinExistence type="predicted"/>
<sequence length="205" mass="23613">MMACNFLPSLVLICLSFYVGFISATMGPCAKQFDAIKRLQRDFPNEVFEYPDCNSDGTYAYLQCSQQLGVCRCYKKDGTIFYSLNVPITQKDQLAPKCHEHTGSCWEARKMADDQREIFGFDCDETDGTYKPRQCDHRHHDISCYCVSKDGKEIAETRRTGFEVEPPVCPPKRNNRPPFPDYPEYPWGPEGGRKGFPWDDEEDEE</sequence>
<name>A0ABP0FNL8_CLALP</name>
<comment type="caution">
    <text evidence="9">The sequence shown here is derived from an EMBL/GenBank/DDBJ whole genome shotgun (WGS) entry which is preliminary data.</text>
</comment>
<reference evidence="9 10" key="1">
    <citation type="submission" date="2024-02" db="EMBL/GenBank/DDBJ databases">
        <authorList>
            <person name="Daric V."/>
            <person name="Darras S."/>
        </authorList>
    </citation>
    <scope>NUCLEOTIDE SEQUENCE [LARGE SCALE GENOMIC DNA]</scope>
</reference>
<keyword evidence="7" id="KW-0732">Signal</keyword>
<evidence type="ECO:0000313" key="10">
    <source>
        <dbReference type="Proteomes" id="UP001642483"/>
    </source>
</evidence>
<dbReference type="Pfam" id="PF00086">
    <property type="entry name" value="Thyroglobulin_1"/>
    <property type="match status" value="2"/>
</dbReference>
<evidence type="ECO:0000256" key="3">
    <source>
        <dbReference type="ARBA" id="ARBA00022737"/>
    </source>
</evidence>
<dbReference type="SUPFAM" id="SSF57610">
    <property type="entry name" value="Thyroglobulin type-1 domain"/>
    <property type="match status" value="2"/>
</dbReference>
<dbReference type="InterPro" id="IPR036857">
    <property type="entry name" value="Thyroglobulin_1_sf"/>
</dbReference>
<evidence type="ECO:0000259" key="8">
    <source>
        <dbReference type="PROSITE" id="PS51162"/>
    </source>
</evidence>